<sequence>MPLLLHAQTTGSVGCEAVTQAAAAGMAARVQADDNDIRPPQSVRNLACLDNFFNGIGLNVIANLLDPTSLFDAVTGQICAAVNQAWQSTLGNVQCGLTVTGFNLGFGFGGLGGGVMCPSLSFGGGGPPIGTVGGGLNGGGQGGFYVNGSGLVPTGYPRAQQPSGL</sequence>
<keyword evidence="2" id="KW-1185">Reference proteome</keyword>
<organism evidence="1 2">
    <name type="scientific">Plastoroseomonas hellenica</name>
    <dbReference type="NCBI Taxonomy" id="2687306"/>
    <lineage>
        <taxon>Bacteria</taxon>
        <taxon>Pseudomonadati</taxon>
        <taxon>Pseudomonadota</taxon>
        <taxon>Alphaproteobacteria</taxon>
        <taxon>Acetobacterales</taxon>
        <taxon>Acetobacteraceae</taxon>
        <taxon>Plastoroseomonas</taxon>
    </lineage>
</organism>
<dbReference type="EMBL" id="JAAGBB010000064">
    <property type="protein sequence ID" value="MBR0668657.1"/>
    <property type="molecule type" value="Genomic_DNA"/>
</dbReference>
<gene>
    <name evidence="1" type="ORF">GXW71_30175</name>
</gene>
<protein>
    <submittedName>
        <fullName evidence="1">Uncharacterized protein</fullName>
    </submittedName>
</protein>
<reference evidence="2" key="1">
    <citation type="journal article" date="2021" name="Syst. Appl. Microbiol.">
        <title>Roseomonas hellenica sp. nov., isolated from roots of wild-growing Alkanna tinctoria.</title>
        <authorList>
            <person name="Rat A."/>
            <person name="Naranjo H.D."/>
            <person name="Lebbe L."/>
            <person name="Cnockaert M."/>
            <person name="Krigas N."/>
            <person name="Grigoriadou K."/>
            <person name="Maloupa E."/>
            <person name="Willems A."/>
        </authorList>
    </citation>
    <scope>NUCLEOTIDE SEQUENCE [LARGE SCALE GENOMIC DNA]</scope>
    <source>
        <strain evidence="2">LMG 31523</strain>
    </source>
</reference>
<comment type="caution">
    <text evidence="1">The sequence shown here is derived from an EMBL/GenBank/DDBJ whole genome shotgun (WGS) entry which is preliminary data.</text>
</comment>
<evidence type="ECO:0000313" key="2">
    <source>
        <dbReference type="Proteomes" id="UP001196870"/>
    </source>
</evidence>
<proteinExistence type="predicted"/>
<name>A0ABS5F7Y8_9PROT</name>
<dbReference type="Proteomes" id="UP001196870">
    <property type="component" value="Unassembled WGS sequence"/>
</dbReference>
<accession>A0ABS5F7Y8</accession>
<evidence type="ECO:0000313" key="1">
    <source>
        <dbReference type="EMBL" id="MBR0668657.1"/>
    </source>
</evidence>